<keyword evidence="2" id="KW-1185">Reference proteome</keyword>
<proteinExistence type="predicted"/>
<dbReference type="InterPro" id="IPR027417">
    <property type="entry name" value="P-loop_NTPase"/>
</dbReference>
<accession>A0ABR2K5P0</accession>
<sequence>MEKTIKKFICQAPIGSGKSTALRKWIYNTVPNNKSILVVPTINIAMEFYSKLYVALNNNHPKNIDEIIKVCVKGGAFKEFKISNQNISKQNWSLNQIFGPLEFIFIFNFSSINSTQFYFILFKFIHSKIQ</sequence>
<gene>
    <name evidence="1" type="ORF">M9Y10_041546</name>
</gene>
<evidence type="ECO:0000313" key="1">
    <source>
        <dbReference type="EMBL" id="KAK8886086.1"/>
    </source>
</evidence>
<dbReference type="EMBL" id="JAPFFF010000007">
    <property type="protein sequence ID" value="KAK8886086.1"/>
    <property type="molecule type" value="Genomic_DNA"/>
</dbReference>
<name>A0ABR2K5P0_9EUKA</name>
<dbReference type="Proteomes" id="UP001470230">
    <property type="component" value="Unassembled WGS sequence"/>
</dbReference>
<comment type="caution">
    <text evidence="1">The sequence shown here is derived from an EMBL/GenBank/DDBJ whole genome shotgun (WGS) entry which is preliminary data.</text>
</comment>
<organism evidence="1 2">
    <name type="scientific">Tritrichomonas musculus</name>
    <dbReference type="NCBI Taxonomy" id="1915356"/>
    <lineage>
        <taxon>Eukaryota</taxon>
        <taxon>Metamonada</taxon>
        <taxon>Parabasalia</taxon>
        <taxon>Tritrichomonadida</taxon>
        <taxon>Tritrichomonadidae</taxon>
        <taxon>Tritrichomonas</taxon>
    </lineage>
</organism>
<evidence type="ECO:0008006" key="3">
    <source>
        <dbReference type="Google" id="ProtNLM"/>
    </source>
</evidence>
<protein>
    <recommendedName>
        <fullName evidence="3">Helicase/UvrB N-terminal domain-containing protein</fullName>
    </recommendedName>
</protein>
<reference evidence="1 2" key="1">
    <citation type="submission" date="2024-04" db="EMBL/GenBank/DDBJ databases">
        <title>Tritrichomonas musculus Genome.</title>
        <authorList>
            <person name="Alves-Ferreira E."/>
            <person name="Grigg M."/>
            <person name="Lorenzi H."/>
            <person name="Galac M."/>
        </authorList>
    </citation>
    <scope>NUCLEOTIDE SEQUENCE [LARGE SCALE GENOMIC DNA]</scope>
    <source>
        <strain evidence="1 2">EAF2021</strain>
    </source>
</reference>
<dbReference type="SUPFAM" id="SSF52540">
    <property type="entry name" value="P-loop containing nucleoside triphosphate hydrolases"/>
    <property type="match status" value="1"/>
</dbReference>
<evidence type="ECO:0000313" key="2">
    <source>
        <dbReference type="Proteomes" id="UP001470230"/>
    </source>
</evidence>